<dbReference type="PROSITE" id="PS51195">
    <property type="entry name" value="Q_MOTIF"/>
    <property type="match status" value="1"/>
</dbReference>
<dbReference type="InterPro" id="IPR044742">
    <property type="entry name" value="DEAD/DEAH_RhlB"/>
</dbReference>
<keyword evidence="4 12" id="KW-0347">Helicase</keyword>
<keyword evidence="5" id="KW-0067">ATP-binding</keyword>
<evidence type="ECO:0000256" key="2">
    <source>
        <dbReference type="ARBA" id="ARBA00022741"/>
    </source>
</evidence>
<sequence>MTLHRYVSVLHFCRPKLLSQLKHSFASVVSAASASSLVSASSSPVGVRLFWLNQPRLRHVRAFGTAGAASASRGIEDDTFFAGEGVSWTSIGVSDKVARALADSGIERPSLVQAACIPSILSGKDVVIAAETGSGKTHGYLVPLIDKLCCAHDAGNALNDGESKPTRKIFLVLCPNIMLCEQVVRMANSLRNNGGQPLLGVATVGGQQGWPVKEPDIIVSTPAALLNNIEPERQRRSEFLRAVKYVVFDEADMLLCGSFQNQVIRLINLLRFDEKLLSRAKGFTAEKGVDLNDDPLLQTNSLDEDVLTESYSEGEEDSEDDDAVNDLPEKVEAGSGKRKDRKEWWKARKIYERSKQYVFVAATLPVNGKKTAGAVLKRMFPGANWVTGNYLHYHNPRMEQKWIEVSIDTQVDALIDAVKQGSSSEMLDNSADVSRTMVFANTVEAAEAVVKILSTAGIECYCYHKDCSFDVREKALVDFQMKGGIFVCTDAAARGIDIPNVSHVIQADFASSAVDFLHRIGRTARAGKFGRVTSLYTESNRDLVAAVRRAGELGQPLETAFSRKRSFRNKLKKQRGFSKTRNTSFAEESVGA</sequence>
<dbReference type="CDD" id="cd00268">
    <property type="entry name" value="DEADc"/>
    <property type="match status" value="1"/>
</dbReference>
<dbReference type="InterPro" id="IPR027417">
    <property type="entry name" value="P-loop_NTPase"/>
</dbReference>
<evidence type="ECO:0000256" key="7">
    <source>
        <dbReference type="PROSITE-ProRule" id="PRU00552"/>
    </source>
</evidence>
<dbReference type="InterPro" id="IPR011545">
    <property type="entry name" value="DEAD/DEAH_box_helicase_dom"/>
</dbReference>
<evidence type="ECO:0000256" key="4">
    <source>
        <dbReference type="ARBA" id="ARBA00022806"/>
    </source>
</evidence>
<dbReference type="EC" id="3.6.4.13" evidence="1"/>
<name>A0A0G2T463_9ROSI</name>
<proteinExistence type="evidence at transcript level"/>
<dbReference type="SUPFAM" id="SSF52540">
    <property type="entry name" value="P-loop containing nucleoside triphosphate hydrolases"/>
    <property type="match status" value="1"/>
</dbReference>
<evidence type="ECO:0000259" key="10">
    <source>
        <dbReference type="PROSITE" id="PS51194"/>
    </source>
</evidence>
<feature type="domain" description="Helicase C-terminal" evidence="10">
    <location>
        <begin position="410"/>
        <end position="575"/>
    </location>
</feature>
<dbReference type="PANTHER" id="PTHR47958">
    <property type="entry name" value="ATP-DEPENDENT RNA HELICASE DBP3"/>
    <property type="match status" value="1"/>
</dbReference>
<evidence type="ECO:0000256" key="8">
    <source>
        <dbReference type="SAM" id="MobiDB-lite"/>
    </source>
</evidence>
<evidence type="ECO:0000259" key="9">
    <source>
        <dbReference type="PROSITE" id="PS51192"/>
    </source>
</evidence>
<dbReference type="AlphaFoldDB" id="A0A0G2T463"/>
<dbReference type="SMART" id="SM00490">
    <property type="entry name" value="HELICc"/>
    <property type="match status" value="1"/>
</dbReference>
<dbReference type="PROSITE" id="PS51192">
    <property type="entry name" value="HELICASE_ATP_BIND_1"/>
    <property type="match status" value="1"/>
</dbReference>
<evidence type="ECO:0000256" key="1">
    <source>
        <dbReference type="ARBA" id="ARBA00012552"/>
    </source>
</evidence>
<feature type="short sequence motif" description="Q motif" evidence="7">
    <location>
        <begin position="86"/>
        <end position="114"/>
    </location>
</feature>
<reference evidence="12" key="1">
    <citation type="submission" date="2014-05" db="EMBL/GenBank/DDBJ databases">
        <title>Coevolution between plastid and nuclear genomes in Geraniaceae.</title>
        <authorList>
            <person name="Zhang J."/>
            <person name="Ruhlman T.A."/>
            <person name="Sabir J."/>
            <person name="Blazier J.C."/>
            <person name="Jansen R.K."/>
        </authorList>
    </citation>
    <scope>NUCLEOTIDE SEQUENCE</scope>
</reference>
<dbReference type="GO" id="GO:0003724">
    <property type="term" value="F:RNA helicase activity"/>
    <property type="evidence" value="ECO:0007669"/>
    <property type="project" value="UniProtKB-EC"/>
</dbReference>
<feature type="region of interest" description="Disordered" evidence="8">
    <location>
        <begin position="307"/>
        <end position="335"/>
    </location>
</feature>
<evidence type="ECO:0000256" key="3">
    <source>
        <dbReference type="ARBA" id="ARBA00022801"/>
    </source>
</evidence>
<protein>
    <recommendedName>
        <fullName evidence="1">RNA helicase</fullName>
        <ecNumber evidence="1">3.6.4.13</ecNumber>
    </recommendedName>
</protein>
<dbReference type="SMART" id="SM00487">
    <property type="entry name" value="DEXDc"/>
    <property type="match status" value="1"/>
</dbReference>
<evidence type="ECO:0000313" key="12">
    <source>
        <dbReference type="EMBL" id="AKF43362.1"/>
    </source>
</evidence>
<keyword evidence="2" id="KW-0547">Nucleotide-binding</keyword>
<evidence type="ECO:0000256" key="5">
    <source>
        <dbReference type="ARBA" id="ARBA00022840"/>
    </source>
</evidence>
<dbReference type="CDD" id="cd18787">
    <property type="entry name" value="SF2_C_DEAD"/>
    <property type="match status" value="1"/>
</dbReference>
<keyword evidence="3" id="KW-0378">Hydrolase</keyword>
<feature type="region of interest" description="Disordered" evidence="8">
    <location>
        <begin position="572"/>
        <end position="592"/>
    </location>
</feature>
<evidence type="ECO:0000256" key="6">
    <source>
        <dbReference type="ARBA" id="ARBA00022884"/>
    </source>
</evidence>
<gene>
    <name evidence="12" type="primary">rh22</name>
</gene>
<organism evidence="12">
    <name type="scientific">Monsonia emarginata</name>
    <dbReference type="NCBI Taxonomy" id="28966"/>
    <lineage>
        <taxon>Eukaryota</taxon>
        <taxon>Viridiplantae</taxon>
        <taxon>Streptophyta</taxon>
        <taxon>Embryophyta</taxon>
        <taxon>Tracheophyta</taxon>
        <taxon>Spermatophyta</taxon>
        <taxon>Magnoliopsida</taxon>
        <taxon>eudicotyledons</taxon>
        <taxon>Gunneridae</taxon>
        <taxon>Pentapetalae</taxon>
        <taxon>rosids</taxon>
        <taxon>malvids</taxon>
        <taxon>Geraniales</taxon>
        <taxon>Geraniaceae</taxon>
        <taxon>Monsonia</taxon>
    </lineage>
</organism>
<dbReference type="EMBL" id="KJ916838">
    <property type="protein sequence ID" value="AKF43362.1"/>
    <property type="molecule type" value="mRNA"/>
</dbReference>
<accession>A0A0G2T463</accession>
<dbReference type="Pfam" id="PF00270">
    <property type="entry name" value="DEAD"/>
    <property type="match status" value="1"/>
</dbReference>
<keyword evidence="6" id="KW-0694">RNA-binding</keyword>
<dbReference type="PROSITE" id="PS51194">
    <property type="entry name" value="HELICASE_CTER"/>
    <property type="match status" value="1"/>
</dbReference>
<dbReference type="InterPro" id="IPR014014">
    <property type="entry name" value="RNA_helicase_DEAD_Q_motif"/>
</dbReference>
<dbReference type="GO" id="GO:0016787">
    <property type="term" value="F:hydrolase activity"/>
    <property type="evidence" value="ECO:0007669"/>
    <property type="project" value="UniProtKB-KW"/>
</dbReference>
<dbReference type="Gene3D" id="3.40.50.300">
    <property type="entry name" value="P-loop containing nucleotide triphosphate hydrolases"/>
    <property type="match status" value="2"/>
</dbReference>
<dbReference type="InterPro" id="IPR001650">
    <property type="entry name" value="Helicase_C-like"/>
</dbReference>
<dbReference type="GO" id="GO:0005524">
    <property type="term" value="F:ATP binding"/>
    <property type="evidence" value="ECO:0007669"/>
    <property type="project" value="UniProtKB-KW"/>
</dbReference>
<feature type="compositionally biased region" description="Acidic residues" evidence="8">
    <location>
        <begin position="307"/>
        <end position="324"/>
    </location>
</feature>
<dbReference type="GO" id="GO:0003723">
    <property type="term" value="F:RNA binding"/>
    <property type="evidence" value="ECO:0007669"/>
    <property type="project" value="UniProtKB-KW"/>
</dbReference>
<feature type="domain" description="Helicase ATP-binding" evidence="9">
    <location>
        <begin position="117"/>
        <end position="382"/>
    </location>
</feature>
<feature type="domain" description="DEAD-box RNA helicase Q" evidence="11">
    <location>
        <begin position="86"/>
        <end position="114"/>
    </location>
</feature>
<dbReference type="InterPro" id="IPR014001">
    <property type="entry name" value="Helicase_ATP-bd"/>
</dbReference>
<evidence type="ECO:0000259" key="11">
    <source>
        <dbReference type="PROSITE" id="PS51195"/>
    </source>
</evidence>
<dbReference type="Pfam" id="PF00271">
    <property type="entry name" value="Helicase_C"/>
    <property type="match status" value="1"/>
</dbReference>